<dbReference type="AlphaFoldDB" id="A0A645FYI2"/>
<gene>
    <name evidence="1" type="ORF">SDC9_166331</name>
</gene>
<organism evidence="1">
    <name type="scientific">bioreactor metagenome</name>
    <dbReference type="NCBI Taxonomy" id="1076179"/>
    <lineage>
        <taxon>unclassified sequences</taxon>
        <taxon>metagenomes</taxon>
        <taxon>ecological metagenomes</taxon>
    </lineage>
</organism>
<comment type="caution">
    <text evidence="1">The sequence shown here is derived from an EMBL/GenBank/DDBJ whole genome shotgun (WGS) entry which is preliminary data.</text>
</comment>
<reference evidence="1" key="1">
    <citation type="submission" date="2019-08" db="EMBL/GenBank/DDBJ databases">
        <authorList>
            <person name="Kucharzyk K."/>
            <person name="Murdoch R.W."/>
            <person name="Higgins S."/>
            <person name="Loffler F."/>
        </authorList>
    </citation>
    <scope>NUCLEOTIDE SEQUENCE</scope>
</reference>
<proteinExistence type="predicted"/>
<dbReference type="EMBL" id="VSSQ01066417">
    <property type="protein sequence ID" value="MPN18966.1"/>
    <property type="molecule type" value="Genomic_DNA"/>
</dbReference>
<accession>A0A645FYI2</accession>
<sequence>MIPLPRRASAPKHSFSAVPEKRKPLCFLSSASSQARPCAPPLKWRKALYRFPLRPAEALNISSLFRLRRAALRFRICLRRFPRKTDHFYTIFRAFRLRLISRHTFFRLPEQGGKYIRVWKEIFLLRFLPPRRSRFQEYPPRVFCPLRTPRPQWFLSRPFSDLSCAYNRLKATRMPALSD</sequence>
<name>A0A645FYI2_9ZZZZ</name>
<protein>
    <submittedName>
        <fullName evidence="1">Uncharacterized protein</fullName>
    </submittedName>
</protein>
<evidence type="ECO:0000313" key="1">
    <source>
        <dbReference type="EMBL" id="MPN18966.1"/>
    </source>
</evidence>